<sequence length="343" mass="35789">MQVRPRIAVEVRPEGVYAASSPDTAGMLAQVASSTLPVGAVVPSLRVGNVVDRIAVIAALRRVLNAVQVGKGRDVTVIVPDTAVRVLLLDFDELPSKAEEALAVMRFRLAKLLPFNPELAQVSWQVMSRHSMVLQVLVVAIPNEVLAEYESVVREAGFEPGAVLPSTLAVSAAIDDAAQTASLLVNGSEYAVTTAIMRRGELLLHRTLELKTDAMAEAAAIVAQEPANAAIDAELMQTQGGEASEVAVAEIVQASVLANTDDPSRVELELLQAVSVAAAYFEDSLNVAPETVLTAGTLSPAALEAMLAETGLRAVEVLTSADLLSATPVAHGLLAGLRGALKG</sequence>
<accession>A0A1G7MAJ5</accession>
<reference evidence="1 2" key="1">
    <citation type="submission" date="2016-10" db="EMBL/GenBank/DDBJ databases">
        <authorList>
            <person name="de Groot N.N."/>
        </authorList>
    </citation>
    <scope>NUCLEOTIDE SEQUENCE [LARGE SCALE GENOMIC DNA]</scope>
    <source>
        <strain evidence="1 2">GAS232</strain>
    </source>
</reference>
<evidence type="ECO:0000313" key="1">
    <source>
        <dbReference type="EMBL" id="SDF58259.1"/>
    </source>
</evidence>
<dbReference type="Proteomes" id="UP000182427">
    <property type="component" value="Chromosome I"/>
</dbReference>
<name>A0A1G7MAJ5_9BACT</name>
<dbReference type="AlphaFoldDB" id="A0A1G7MAJ5"/>
<dbReference type="Gene3D" id="3.30.420.40">
    <property type="match status" value="2"/>
</dbReference>
<dbReference type="EMBL" id="LT629690">
    <property type="protein sequence ID" value="SDF58259.1"/>
    <property type="molecule type" value="Genomic_DNA"/>
</dbReference>
<keyword evidence="2" id="KW-1185">Reference proteome</keyword>
<dbReference type="SUPFAM" id="SSF53067">
    <property type="entry name" value="Actin-like ATPase domain"/>
    <property type="match status" value="1"/>
</dbReference>
<organism evidence="1 2">
    <name type="scientific">Terriglobus roseus</name>
    <dbReference type="NCBI Taxonomy" id="392734"/>
    <lineage>
        <taxon>Bacteria</taxon>
        <taxon>Pseudomonadati</taxon>
        <taxon>Acidobacteriota</taxon>
        <taxon>Terriglobia</taxon>
        <taxon>Terriglobales</taxon>
        <taxon>Acidobacteriaceae</taxon>
        <taxon>Terriglobus</taxon>
    </lineage>
</organism>
<dbReference type="Gene3D" id="3.30.1490.300">
    <property type="match status" value="1"/>
</dbReference>
<evidence type="ECO:0000313" key="2">
    <source>
        <dbReference type="Proteomes" id="UP000182427"/>
    </source>
</evidence>
<protein>
    <submittedName>
        <fullName evidence="1">Type IV pilus assembly protein PilM</fullName>
    </submittedName>
</protein>
<proteinExistence type="predicted"/>
<dbReference type="InterPro" id="IPR043129">
    <property type="entry name" value="ATPase_NBD"/>
</dbReference>
<gene>
    <name evidence="1" type="ORF">SAMN05444167_2739</name>
</gene>